<feature type="transmembrane region" description="Helical" evidence="1">
    <location>
        <begin position="43"/>
        <end position="63"/>
    </location>
</feature>
<feature type="transmembrane region" description="Helical" evidence="1">
    <location>
        <begin position="117"/>
        <end position="140"/>
    </location>
</feature>
<organism evidence="2 3">
    <name type="scientific">Ureibacillus acetophenoni</name>
    <dbReference type="NCBI Taxonomy" id="614649"/>
    <lineage>
        <taxon>Bacteria</taxon>
        <taxon>Bacillati</taxon>
        <taxon>Bacillota</taxon>
        <taxon>Bacilli</taxon>
        <taxon>Bacillales</taxon>
        <taxon>Caryophanaceae</taxon>
        <taxon>Ureibacillus</taxon>
    </lineage>
</organism>
<keyword evidence="1" id="KW-1133">Transmembrane helix</keyword>
<evidence type="ECO:0000313" key="3">
    <source>
        <dbReference type="Proteomes" id="UP000219252"/>
    </source>
</evidence>
<feature type="transmembrane region" description="Helical" evidence="1">
    <location>
        <begin position="7"/>
        <end position="31"/>
    </location>
</feature>
<dbReference type="OrthoDB" id="1100174at2"/>
<keyword evidence="3" id="KW-1185">Reference proteome</keyword>
<name>A0A285URD7_9BACL</name>
<feature type="transmembrane region" description="Helical" evidence="1">
    <location>
        <begin position="88"/>
        <end position="111"/>
    </location>
</feature>
<evidence type="ECO:0008006" key="4">
    <source>
        <dbReference type="Google" id="ProtNLM"/>
    </source>
</evidence>
<dbReference type="EMBL" id="OBQC01000020">
    <property type="protein sequence ID" value="SOC44434.1"/>
    <property type="molecule type" value="Genomic_DNA"/>
</dbReference>
<dbReference type="Proteomes" id="UP000219252">
    <property type="component" value="Unassembled WGS sequence"/>
</dbReference>
<evidence type="ECO:0000313" key="2">
    <source>
        <dbReference type="EMBL" id="SOC44434.1"/>
    </source>
</evidence>
<sequence length="158" mass="17486">MKRGTTLFLKLALIIMGVPVLALGIFGVFYLMKNPANPDYAHILYPIVIGMYLSVLPYFGALYQSFRLLNFIDKNEAFSQISVNALKFIKYCGITFSALYVIVLPFVYVVAELDDAPGLIIVGMIPVFGGLVISVFAAVLQRLLQEAINIKSENELTV</sequence>
<dbReference type="AlphaFoldDB" id="A0A285URD7"/>
<dbReference type="Pfam" id="PF11188">
    <property type="entry name" value="DUF2975"/>
    <property type="match status" value="1"/>
</dbReference>
<dbReference type="InterPro" id="IPR021354">
    <property type="entry name" value="DUF2975"/>
</dbReference>
<protein>
    <recommendedName>
        <fullName evidence="4">DUF2975 family protein</fullName>
    </recommendedName>
</protein>
<dbReference type="RefSeq" id="WP_097151100.1">
    <property type="nucleotide sequence ID" value="NZ_OBQC01000020.1"/>
</dbReference>
<proteinExistence type="predicted"/>
<reference evidence="3" key="1">
    <citation type="submission" date="2017-08" db="EMBL/GenBank/DDBJ databases">
        <authorList>
            <person name="Varghese N."/>
            <person name="Submissions S."/>
        </authorList>
    </citation>
    <scope>NUCLEOTIDE SEQUENCE [LARGE SCALE GENOMIC DNA]</scope>
    <source>
        <strain evidence="3">JC23</strain>
    </source>
</reference>
<accession>A0A285URD7</accession>
<keyword evidence="1" id="KW-0472">Membrane</keyword>
<evidence type="ECO:0000256" key="1">
    <source>
        <dbReference type="SAM" id="Phobius"/>
    </source>
</evidence>
<keyword evidence="1" id="KW-0812">Transmembrane</keyword>
<gene>
    <name evidence="2" type="ORF">SAMN05877842_12021</name>
</gene>